<proteinExistence type="predicted"/>
<feature type="compositionally biased region" description="Basic and acidic residues" evidence="1">
    <location>
        <begin position="250"/>
        <end position="270"/>
    </location>
</feature>
<gene>
    <name evidence="4" type="ORF">HannXRQ_Chr12g0365581</name>
    <name evidence="3" type="ORF">HanXRQr2_Chr07g0293241</name>
</gene>
<evidence type="ECO:0000313" key="5">
    <source>
        <dbReference type="Proteomes" id="UP000215914"/>
    </source>
</evidence>
<dbReference type="EMBL" id="CM007901">
    <property type="protein sequence ID" value="OTG04725.1"/>
    <property type="molecule type" value="Genomic_DNA"/>
</dbReference>
<evidence type="ECO:0000256" key="1">
    <source>
        <dbReference type="SAM" id="MobiDB-lite"/>
    </source>
</evidence>
<reference evidence="3" key="3">
    <citation type="submission" date="2020-06" db="EMBL/GenBank/DDBJ databases">
        <title>Helianthus annuus Genome sequencing and assembly Release 2.</title>
        <authorList>
            <person name="Gouzy J."/>
            <person name="Langlade N."/>
            <person name="Munos S."/>
        </authorList>
    </citation>
    <scope>NUCLEOTIDE SEQUENCE</scope>
    <source>
        <tissue evidence="3">Leaves</tissue>
    </source>
</reference>
<organism evidence="4 5">
    <name type="scientific">Helianthus annuus</name>
    <name type="common">Common sunflower</name>
    <dbReference type="NCBI Taxonomy" id="4232"/>
    <lineage>
        <taxon>Eukaryota</taxon>
        <taxon>Viridiplantae</taxon>
        <taxon>Streptophyta</taxon>
        <taxon>Embryophyta</taxon>
        <taxon>Tracheophyta</taxon>
        <taxon>Spermatophyta</taxon>
        <taxon>Magnoliopsida</taxon>
        <taxon>eudicotyledons</taxon>
        <taxon>Gunneridae</taxon>
        <taxon>Pentapetalae</taxon>
        <taxon>asterids</taxon>
        <taxon>campanulids</taxon>
        <taxon>Asterales</taxon>
        <taxon>Asteraceae</taxon>
        <taxon>Asteroideae</taxon>
        <taxon>Heliantheae alliance</taxon>
        <taxon>Heliantheae</taxon>
        <taxon>Helianthus</taxon>
    </lineage>
</organism>
<keyword evidence="5" id="KW-1185">Reference proteome</keyword>
<dbReference type="AlphaFoldDB" id="A0A251T0S8"/>
<protein>
    <submittedName>
        <fullName evidence="4">Putative gag-polypeptide of LTR copia-type</fullName>
    </submittedName>
    <submittedName>
        <fullName evidence="3">Transcription factor interactor and regulator CCHC(Zn) family</fullName>
    </submittedName>
</protein>
<dbReference type="Proteomes" id="UP000215914">
    <property type="component" value="Chromosome 12"/>
</dbReference>
<name>A0A251T0S8_HELAN</name>
<feature type="region of interest" description="Disordered" evidence="1">
    <location>
        <begin position="248"/>
        <end position="275"/>
    </location>
</feature>
<dbReference type="EMBL" id="MNCJ02000322">
    <property type="protein sequence ID" value="KAF5798466.1"/>
    <property type="molecule type" value="Genomic_DNA"/>
</dbReference>
<dbReference type="PANTHER" id="PTHR37610">
    <property type="entry name" value="CCHC-TYPE DOMAIN-CONTAINING PROTEIN"/>
    <property type="match status" value="1"/>
</dbReference>
<dbReference type="Gramene" id="mRNA:HanXRQr2_Chr07g0293241">
    <property type="protein sequence ID" value="mRNA:HanXRQr2_Chr07g0293241"/>
    <property type="gene ID" value="HanXRQr2_Chr07g0293241"/>
</dbReference>
<evidence type="ECO:0000313" key="4">
    <source>
        <dbReference type="EMBL" id="OTG04725.1"/>
    </source>
</evidence>
<reference evidence="3 5" key="1">
    <citation type="journal article" date="2017" name="Nature">
        <title>The sunflower genome provides insights into oil metabolism, flowering and Asterid evolution.</title>
        <authorList>
            <person name="Badouin H."/>
            <person name="Gouzy J."/>
            <person name="Grassa C.J."/>
            <person name="Murat F."/>
            <person name="Staton S.E."/>
            <person name="Cottret L."/>
            <person name="Lelandais-Briere C."/>
            <person name="Owens G.L."/>
            <person name="Carrere S."/>
            <person name="Mayjonade B."/>
            <person name="Legrand L."/>
            <person name="Gill N."/>
            <person name="Kane N.C."/>
            <person name="Bowers J.E."/>
            <person name="Hubner S."/>
            <person name="Bellec A."/>
            <person name="Berard A."/>
            <person name="Berges H."/>
            <person name="Blanchet N."/>
            <person name="Boniface M.C."/>
            <person name="Brunel D."/>
            <person name="Catrice O."/>
            <person name="Chaidir N."/>
            <person name="Claudel C."/>
            <person name="Donnadieu C."/>
            <person name="Faraut T."/>
            <person name="Fievet G."/>
            <person name="Helmstetter N."/>
            <person name="King M."/>
            <person name="Knapp S.J."/>
            <person name="Lai Z."/>
            <person name="Le Paslier M.C."/>
            <person name="Lippi Y."/>
            <person name="Lorenzon L."/>
            <person name="Mandel J.R."/>
            <person name="Marage G."/>
            <person name="Marchand G."/>
            <person name="Marquand E."/>
            <person name="Bret-Mestries E."/>
            <person name="Morien E."/>
            <person name="Nambeesan S."/>
            <person name="Nguyen T."/>
            <person name="Pegot-Espagnet P."/>
            <person name="Pouilly N."/>
            <person name="Raftis F."/>
            <person name="Sallet E."/>
            <person name="Schiex T."/>
            <person name="Thomas J."/>
            <person name="Vandecasteele C."/>
            <person name="Vares D."/>
            <person name="Vear F."/>
            <person name="Vautrin S."/>
            <person name="Crespi M."/>
            <person name="Mangin B."/>
            <person name="Burke J.M."/>
            <person name="Salse J."/>
            <person name="Munos S."/>
            <person name="Vincourt P."/>
            <person name="Rieseberg L.H."/>
            <person name="Langlade N.B."/>
        </authorList>
    </citation>
    <scope>NUCLEOTIDE SEQUENCE [LARGE SCALE GENOMIC DNA]</scope>
    <source>
        <strain evidence="5">cv. SF193</strain>
        <tissue evidence="3">Leaves</tissue>
    </source>
</reference>
<evidence type="ECO:0000259" key="2">
    <source>
        <dbReference type="Pfam" id="PF14244"/>
    </source>
</evidence>
<dbReference type="OMA" id="DWAREMS"/>
<evidence type="ECO:0000313" key="3">
    <source>
        <dbReference type="EMBL" id="KAF5798466.1"/>
    </source>
</evidence>
<reference evidence="4" key="2">
    <citation type="submission" date="2017-02" db="EMBL/GenBank/DDBJ databases">
        <title>Sunflower complete genome.</title>
        <authorList>
            <person name="Langlade N."/>
            <person name="Munos S."/>
        </authorList>
    </citation>
    <scope>NUCLEOTIDE SEQUENCE [LARGE SCALE GENOMIC DNA]</scope>
    <source>
        <tissue evidence="4">Leaves</tissue>
    </source>
</reference>
<sequence>MGDKEDPKTGSGNTNDFSSPYYLHPSDFPKQLHVNEVLTDGNYTDWAREMSNFLFAKNKIDFVDGTLKKPETTSLDYKPWMRCDAMVKGWLTAAMEKGIRDSVKYATTASEIWTDLRERFGKESAPRAYELKQKIAGTRQDGSSVSIYYTRLRALWDESQSIFSFPCCSCNKCTCELGKKITEHIEKERLYEFLMGLDTDFNVIKTQILATTPLPTLGIAYHMVAEDERHRMISNVNQVTTEPAAFKAFQKRENGSGDSKEKTAGKESKQSDQCTFCGRNGHKKEGCFKLVGYPDWWPGKKDNKVKPKAACVEMGTSPIPGLSEEQYQEFVKFFSGSGKNAEIKPEANMAGATFEGLDWIG</sequence>
<dbReference type="OrthoDB" id="5544992at2759"/>
<feature type="domain" description="Retrotransposon Copia-like N-terminal" evidence="2">
    <location>
        <begin position="24"/>
        <end position="71"/>
    </location>
</feature>
<accession>A0A251T0S8</accession>
<dbReference type="InParanoid" id="A0A251T0S8"/>
<dbReference type="Pfam" id="PF14244">
    <property type="entry name" value="Retrotran_gag_3"/>
    <property type="match status" value="1"/>
</dbReference>
<dbReference type="PANTHER" id="PTHR37610:SF98">
    <property type="entry name" value="TRANSCRIPTION FACTOR INTERACTOR AND REGULATOR CCHC(ZN) FAMILY"/>
    <property type="match status" value="1"/>
</dbReference>
<dbReference type="InterPro" id="IPR029472">
    <property type="entry name" value="Copia-like_N"/>
</dbReference>